<protein>
    <submittedName>
        <fullName evidence="1">Uncharacterized protein</fullName>
    </submittedName>
</protein>
<accession>A0AAD5WIT2</accession>
<reference evidence="1" key="1">
    <citation type="submission" date="2021-06" db="EMBL/GenBank/DDBJ databases">
        <title>Parelaphostrongylus tenuis whole genome reference sequence.</title>
        <authorList>
            <person name="Garwood T.J."/>
            <person name="Larsen P.A."/>
            <person name="Fountain-Jones N.M."/>
            <person name="Garbe J.R."/>
            <person name="Macchietto M.G."/>
            <person name="Kania S.A."/>
            <person name="Gerhold R.W."/>
            <person name="Richards J.E."/>
            <person name="Wolf T.M."/>
        </authorList>
    </citation>
    <scope>NUCLEOTIDE SEQUENCE</scope>
    <source>
        <strain evidence="1">MNPRO001-30</strain>
        <tissue evidence="1">Meninges</tissue>
    </source>
</reference>
<dbReference type="Proteomes" id="UP001196413">
    <property type="component" value="Unassembled WGS sequence"/>
</dbReference>
<dbReference type="EMBL" id="JAHQIW010006976">
    <property type="protein sequence ID" value="KAJ1371405.1"/>
    <property type="molecule type" value="Genomic_DNA"/>
</dbReference>
<proteinExistence type="predicted"/>
<name>A0AAD5WIT2_PARTN</name>
<keyword evidence="2" id="KW-1185">Reference proteome</keyword>
<dbReference type="AlphaFoldDB" id="A0AAD5WIT2"/>
<evidence type="ECO:0000313" key="1">
    <source>
        <dbReference type="EMBL" id="KAJ1371405.1"/>
    </source>
</evidence>
<sequence length="81" mass="8964">MAKHYGLQSVRRTKPGNITNIDREETLVLHIGQPRWRRPTTDATRWHSDVDGGSCCPIDSSTATVHAIDRCLPGSAEPTPK</sequence>
<gene>
    <name evidence="1" type="ORF">KIN20_033356</name>
</gene>
<comment type="caution">
    <text evidence="1">The sequence shown here is derived from an EMBL/GenBank/DDBJ whole genome shotgun (WGS) entry which is preliminary data.</text>
</comment>
<organism evidence="1 2">
    <name type="scientific">Parelaphostrongylus tenuis</name>
    <name type="common">Meningeal worm</name>
    <dbReference type="NCBI Taxonomy" id="148309"/>
    <lineage>
        <taxon>Eukaryota</taxon>
        <taxon>Metazoa</taxon>
        <taxon>Ecdysozoa</taxon>
        <taxon>Nematoda</taxon>
        <taxon>Chromadorea</taxon>
        <taxon>Rhabditida</taxon>
        <taxon>Rhabditina</taxon>
        <taxon>Rhabditomorpha</taxon>
        <taxon>Strongyloidea</taxon>
        <taxon>Metastrongylidae</taxon>
        <taxon>Parelaphostrongylus</taxon>
    </lineage>
</organism>
<evidence type="ECO:0000313" key="2">
    <source>
        <dbReference type="Proteomes" id="UP001196413"/>
    </source>
</evidence>